<feature type="domain" description="GmrSD restriction endonucleases N-terminal" evidence="1">
    <location>
        <begin position="24"/>
        <end position="253"/>
    </location>
</feature>
<dbReference type="AlphaFoldDB" id="A0A4R9BMD6"/>
<dbReference type="Pfam" id="PF03235">
    <property type="entry name" value="GmrSD_N"/>
    <property type="match status" value="1"/>
</dbReference>
<dbReference type="InterPro" id="IPR004919">
    <property type="entry name" value="GmrSD_N"/>
</dbReference>
<keyword evidence="3" id="KW-1185">Reference proteome</keyword>
<dbReference type="Proteomes" id="UP000297626">
    <property type="component" value="Unassembled WGS sequence"/>
</dbReference>
<accession>A0A4R9BMD6</accession>
<evidence type="ECO:0000259" key="1">
    <source>
        <dbReference type="Pfam" id="PF03235"/>
    </source>
</evidence>
<dbReference type="PANTHER" id="PTHR37292:SF2">
    <property type="entry name" value="DUF262 DOMAIN-CONTAINING PROTEIN"/>
    <property type="match status" value="1"/>
</dbReference>
<organism evidence="2 3">
    <name type="scientific">Cryobacterium serini</name>
    <dbReference type="NCBI Taxonomy" id="1259201"/>
    <lineage>
        <taxon>Bacteria</taxon>
        <taxon>Bacillati</taxon>
        <taxon>Actinomycetota</taxon>
        <taxon>Actinomycetes</taxon>
        <taxon>Micrococcales</taxon>
        <taxon>Microbacteriaceae</taxon>
        <taxon>Cryobacterium</taxon>
    </lineage>
</organism>
<evidence type="ECO:0000313" key="2">
    <source>
        <dbReference type="EMBL" id="TFD86133.1"/>
    </source>
</evidence>
<dbReference type="EMBL" id="SOHN01000016">
    <property type="protein sequence ID" value="TFD86133.1"/>
    <property type="molecule type" value="Genomic_DNA"/>
</dbReference>
<name>A0A4R9BMD6_9MICO</name>
<proteinExistence type="predicted"/>
<dbReference type="RefSeq" id="WP_134530260.1">
    <property type="nucleotide sequence ID" value="NZ_SOHN01000016.1"/>
</dbReference>
<gene>
    <name evidence="2" type="ORF">E3T51_13440</name>
</gene>
<dbReference type="PANTHER" id="PTHR37292">
    <property type="entry name" value="VNG6097C"/>
    <property type="match status" value="1"/>
</dbReference>
<comment type="caution">
    <text evidence="2">The sequence shown here is derived from an EMBL/GenBank/DDBJ whole genome shotgun (WGS) entry which is preliminary data.</text>
</comment>
<reference evidence="2 3" key="1">
    <citation type="submission" date="2019-03" db="EMBL/GenBank/DDBJ databases">
        <title>Genomics of glacier-inhabiting Cryobacterium strains.</title>
        <authorList>
            <person name="Liu Q."/>
            <person name="Xin Y.-H."/>
        </authorList>
    </citation>
    <scope>NUCLEOTIDE SEQUENCE [LARGE SCALE GENOMIC DNA]</scope>
    <source>
        <strain evidence="2 3">Sr54</strain>
    </source>
</reference>
<sequence length="821" mass="91327">MSDTDGLVSVRDLVLQKLSRDDRWNLALVQRAEVWDQVRMRHLLDSMLAGYPIGAILLCQVEGESKVIRVEKGQRRVDDGDPHAWQLLDGQQRINAFFSMLTGGGQYGRFYLHMTMRREPPGPTQSRTAKNRAIGYIAWRAADSDEAVEDRHLQIDLTRWTVWAEQRGPLDALAVDDGNVARLLTELDPDFDAVFTPEAAVIAVDRFKRLIRAWLDPVIPVLRATVREASDVLEIFSRINLGGVQVEGADVYFAAVKTFWHEAESRLDRVQLAALFLPSRMDALRFLSRLASRGLGQGDLLPLRVDRLAGRQREPLVHALQELTATDAVALQRVDLFARWLQGNSALGYGLRLIAPELWDEVLGWAAASRRTDAAWYQENLPLIDAYLFGATIFRYPAVMGDRFRRAALLEALAAGKAGALFPFDQILAVARSGGLRGSRQAVLGLHDEAERARIADQNGWLLTSLAQRLPYALARPVDWDHIFPQAQAARMWTRGDGRRRHHRDRRLVNTAGNFWVLDAAVNRSLKDAVGSVKFDKLRSWLANADPNFPVQAAEVWSLTAEDIARHCEVDRLLTDDAASVEQAMAAFREVVTGRSARLLAEALDRFALARQFAADATDDGGGDATTEHSFHEPLGITAPVVVATSKSRFVAAVGGELDLGHDWVGRQDWLREVVREAAKQLQIDPSGRAFPMGAWSGFDYARWIALGAPQDDSYFAFGIASRWAIDGRTPVWIQVNSGTGGWSTVEVRVTSSMLANTMEIEAELAGRESTRLWIPVEAPAYLEREALIAHFVAQGREFRKVIVSADEPQPNPAIPLAFGH</sequence>
<evidence type="ECO:0000313" key="3">
    <source>
        <dbReference type="Proteomes" id="UP000297626"/>
    </source>
</evidence>
<protein>
    <submittedName>
        <fullName evidence="2">DUF262 domain-containing protein</fullName>
    </submittedName>
</protein>